<dbReference type="AlphaFoldDB" id="A0A1H6V203"/>
<proteinExistence type="predicted"/>
<sequence>MKKITLSFILLFSLITNAQLNVNNTLYSPADLVLSKLIGQGVSVSNVKYNGSAPNALITNNQLGFYTTGVTPTNLGLSSGLLMTNGSATGAIGPNNASGSTTTSTSPQNGDPDLAMITPLSINNICILEFDFIPLGPEVKFEYVFASEEYPEYVGSTFNDVFGFFLSGPGVSGPFNGAKNIALIPNTTTPISINNVNGGLNSSYYVSNAGGTSIQYDGFTTVLTAKSEVQCGQTYHIKLALADVGDSAFDSAVFFKEGSFSVPRVDLGGDMVGPSKACCGEILHFSTPFNPTNYPGAVHDWYFNGSLIYTSTTSNVFDFINPTCTDGILKVIVKPYPAQNCTFQDEITIQYQYGPVLNVAPPLTLCSDTPATATGSFDLNMQINNIVPGYNSDYEELGFFHTKEDAIANTNVISPATWHNFTGVDNQSIFLGVSNIILTGNVCRSVMEFKLKFVNCDDLVCSPNPSSAVFDLTTRKPIILNGFDPTKYSISFHHDMPSAVAGTAPITPENAYILTSNPEEIYVRYWENAVPLNKQFTQFSLQANQSNIAGADGDLNFCMTDTTVFNLFDYITGEQAGGTWTIVSGSGANVDLTAGTISSNNAPANYVLQYTVSSSVSCPVDFSLLNVNIAAVCGVQTPPDMFLCDDSSNNGIEIFDLSSQNATVLGSLSSTDYTISYHVSSADAISGAFPITPNNAYPNISNPQTIYIRAVKNSDSSVFDTSKSFQLHVVAQPVVTSFTGTTAICIGDSTNLNFVGTPNATITYTDGTTTQPGVLLGATGSATVTVSPTVPTTYSLVSIATTGTPGCTNPASGSVTITVNPINTVTAASSTPTLCENTLLTPITHTTTGATGIGTP</sequence>
<evidence type="ECO:0000313" key="2">
    <source>
        <dbReference type="EMBL" id="SEI98613.1"/>
    </source>
</evidence>
<accession>A0A1H6V203</accession>
<dbReference type="NCBIfam" id="NF038133">
    <property type="entry name" value="choice_anch_L"/>
    <property type="match status" value="1"/>
</dbReference>
<keyword evidence="3" id="KW-1185">Reference proteome</keyword>
<evidence type="ECO:0000256" key="1">
    <source>
        <dbReference type="SAM" id="SignalP"/>
    </source>
</evidence>
<protein>
    <recommendedName>
        <fullName evidence="4">Ig-like domain-containing protein</fullName>
    </recommendedName>
</protein>
<feature type="chain" id="PRO_5011434106" description="Ig-like domain-containing protein" evidence="1">
    <location>
        <begin position="19"/>
        <end position="856"/>
    </location>
</feature>
<feature type="signal peptide" evidence="1">
    <location>
        <begin position="1"/>
        <end position="18"/>
    </location>
</feature>
<feature type="non-terminal residue" evidence="2">
    <location>
        <position position="856"/>
    </location>
</feature>
<keyword evidence="1" id="KW-0732">Signal</keyword>
<evidence type="ECO:0008006" key="4">
    <source>
        <dbReference type="Google" id="ProtNLM"/>
    </source>
</evidence>
<gene>
    <name evidence="2" type="ORF">SAMN05660918_2055</name>
</gene>
<dbReference type="RefSeq" id="WP_177169151.1">
    <property type="nucleotide sequence ID" value="NZ_FNYA01000005.1"/>
</dbReference>
<dbReference type="InterPro" id="IPR049804">
    <property type="entry name" value="Choice_anch_L"/>
</dbReference>
<name>A0A1H6V203_9FLAO</name>
<evidence type="ECO:0000313" key="3">
    <source>
        <dbReference type="Proteomes" id="UP000199702"/>
    </source>
</evidence>
<dbReference type="Proteomes" id="UP000199702">
    <property type="component" value="Unassembled WGS sequence"/>
</dbReference>
<dbReference type="STRING" id="402734.SAMN05660918_2055"/>
<organism evidence="2 3">
    <name type="scientific">Flavobacterium terrigena</name>
    <dbReference type="NCBI Taxonomy" id="402734"/>
    <lineage>
        <taxon>Bacteria</taxon>
        <taxon>Pseudomonadati</taxon>
        <taxon>Bacteroidota</taxon>
        <taxon>Flavobacteriia</taxon>
        <taxon>Flavobacteriales</taxon>
        <taxon>Flavobacteriaceae</taxon>
        <taxon>Flavobacterium</taxon>
    </lineage>
</organism>
<reference evidence="3" key="1">
    <citation type="submission" date="2016-10" db="EMBL/GenBank/DDBJ databases">
        <authorList>
            <person name="Varghese N."/>
            <person name="Submissions S."/>
        </authorList>
    </citation>
    <scope>NUCLEOTIDE SEQUENCE [LARGE SCALE GENOMIC DNA]</scope>
    <source>
        <strain evidence="3">DSM 17934</strain>
    </source>
</reference>
<dbReference type="EMBL" id="FNYA01000005">
    <property type="protein sequence ID" value="SEI98613.1"/>
    <property type="molecule type" value="Genomic_DNA"/>
</dbReference>